<dbReference type="STRING" id="218491.ECA2124"/>
<gene>
    <name evidence="2" type="ordered locus">ECA2124</name>
</gene>
<dbReference type="PATRIC" id="fig|218491.5.peg.2161"/>
<accession>Q6D5B6</accession>
<feature type="region of interest" description="Disordered" evidence="1">
    <location>
        <begin position="95"/>
        <end position="146"/>
    </location>
</feature>
<keyword evidence="3" id="KW-1185">Reference proteome</keyword>
<proteinExistence type="predicted"/>
<dbReference type="KEGG" id="eca:ECA2124"/>
<dbReference type="AlphaFoldDB" id="Q6D5B6"/>
<evidence type="ECO:0000313" key="3">
    <source>
        <dbReference type="Proteomes" id="UP000007966"/>
    </source>
</evidence>
<organism evidence="2 3">
    <name type="scientific">Pectobacterium atrosepticum (strain SCRI 1043 / ATCC BAA-672)</name>
    <name type="common">Erwinia carotovora subsp. atroseptica</name>
    <dbReference type="NCBI Taxonomy" id="218491"/>
    <lineage>
        <taxon>Bacteria</taxon>
        <taxon>Pseudomonadati</taxon>
        <taxon>Pseudomonadota</taxon>
        <taxon>Gammaproteobacteria</taxon>
        <taxon>Enterobacterales</taxon>
        <taxon>Pectobacteriaceae</taxon>
        <taxon>Pectobacterium</taxon>
    </lineage>
</organism>
<evidence type="ECO:0000313" key="2">
    <source>
        <dbReference type="EMBL" id="CAG75026.1"/>
    </source>
</evidence>
<dbReference type="RefSeq" id="WP_011093685.1">
    <property type="nucleotide sequence ID" value="NC_004547.2"/>
</dbReference>
<dbReference type="Proteomes" id="UP000007966">
    <property type="component" value="Chromosome"/>
</dbReference>
<dbReference type="HOGENOM" id="CLU_1642119_0_0_6"/>
<protein>
    <submittedName>
        <fullName evidence="2">Uncharacterized protein</fullName>
    </submittedName>
</protein>
<name>Q6D5B6_PECAS</name>
<evidence type="ECO:0000256" key="1">
    <source>
        <dbReference type="SAM" id="MobiDB-lite"/>
    </source>
</evidence>
<sequence length="161" mass="16834">MRSQPTNPLFPCAVSQLQPVFPDACQCSDAEAPIRGFGPDTLPPRRDFAACNRHIIAAALAAAITRFAFRPYRGASRSAACLWDGEASAGCGLAKPASEDVQQGGPDGGPHGAEMASTATSKEPASRAQPVQPVQPVQQGWGGGEVKPLNAVTQERLLLWG</sequence>
<dbReference type="EMBL" id="BX950851">
    <property type="protein sequence ID" value="CAG75026.1"/>
    <property type="molecule type" value="Genomic_DNA"/>
</dbReference>
<reference evidence="2" key="1">
    <citation type="submission" date="2004-02" db="EMBL/GenBank/DDBJ databases">
        <title>The genome sequence of the enterobacterial phytopathogen Erwinia carotovora subsp. atroseptica SCRI1043 and functional genomic identification of novel virulence factors.</title>
        <authorList>
            <person name="Bell K.S."/>
            <person name="Sebaihia M."/>
            <person name="Pritchard L."/>
            <person name="Holden M."/>
            <person name="Hyman L.J."/>
            <person name="Holeva M.C."/>
            <person name="Thomson N.R."/>
            <person name="Bentley S.D."/>
            <person name="Churcher C."/>
            <person name="Mungall K."/>
            <person name="Atkin R."/>
            <person name="Bason N."/>
            <person name="Brooks K."/>
            <person name="Chillingworth T."/>
            <person name="Clark K."/>
            <person name="Doggett J."/>
            <person name="Fraser A."/>
            <person name="Hance Z."/>
            <person name="Hauser H."/>
            <person name="Jagels K."/>
            <person name="Moule S."/>
            <person name="Norbertczak H."/>
            <person name="Ormond D."/>
            <person name="Price C."/>
            <person name="Quail M.A."/>
            <person name="Sanders M."/>
            <person name="Walker D."/>
            <person name="Whitehead S."/>
            <person name="Salmond G.P.C."/>
            <person name="Birch P.R.J."/>
            <person name="Barrell B.G."/>
            <person name="Parkhill J."/>
            <person name="Toth I.K."/>
        </authorList>
    </citation>
    <scope>NUCLEOTIDE SEQUENCE</scope>
    <source>
        <strain evidence="2">SCRI1043</strain>
    </source>
</reference>
<feature type="compositionally biased region" description="Low complexity" evidence="1">
    <location>
        <begin position="129"/>
        <end position="139"/>
    </location>
</feature>